<protein>
    <submittedName>
        <fullName evidence="1">Uncharacterized protein</fullName>
    </submittedName>
</protein>
<evidence type="ECO:0000313" key="2">
    <source>
        <dbReference type="Proteomes" id="UP000325577"/>
    </source>
</evidence>
<sequence length="82" mass="9587">MRFRECGYYCSIDLQSFLLTGSLPSSPDAFRQTRNSNTSLVILRFSFCQQHKGFGWPKTLLHLHLEFGSNAFKAIFHRIPYR</sequence>
<dbReference type="Proteomes" id="UP000325577">
    <property type="component" value="Linkage Group LG2"/>
</dbReference>
<proteinExistence type="predicted"/>
<evidence type="ECO:0000313" key="1">
    <source>
        <dbReference type="EMBL" id="KAA8532064.1"/>
    </source>
</evidence>
<organism evidence="1 2">
    <name type="scientific">Nyssa sinensis</name>
    <dbReference type="NCBI Taxonomy" id="561372"/>
    <lineage>
        <taxon>Eukaryota</taxon>
        <taxon>Viridiplantae</taxon>
        <taxon>Streptophyta</taxon>
        <taxon>Embryophyta</taxon>
        <taxon>Tracheophyta</taxon>
        <taxon>Spermatophyta</taxon>
        <taxon>Magnoliopsida</taxon>
        <taxon>eudicotyledons</taxon>
        <taxon>Gunneridae</taxon>
        <taxon>Pentapetalae</taxon>
        <taxon>asterids</taxon>
        <taxon>Cornales</taxon>
        <taxon>Nyssaceae</taxon>
        <taxon>Nyssa</taxon>
    </lineage>
</organism>
<accession>A0A5J5AP28</accession>
<gene>
    <name evidence="1" type="ORF">F0562_006794</name>
</gene>
<name>A0A5J5AP28_9ASTE</name>
<reference evidence="1 2" key="1">
    <citation type="submission" date="2019-09" db="EMBL/GenBank/DDBJ databases">
        <title>A chromosome-level genome assembly of the Chinese tupelo Nyssa sinensis.</title>
        <authorList>
            <person name="Yang X."/>
            <person name="Kang M."/>
            <person name="Yang Y."/>
            <person name="Xiong H."/>
            <person name="Wang M."/>
            <person name="Zhang Z."/>
            <person name="Wang Z."/>
            <person name="Wu H."/>
            <person name="Ma T."/>
            <person name="Liu J."/>
            <person name="Xi Z."/>
        </authorList>
    </citation>
    <scope>NUCLEOTIDE SEQUENCE [LARGE SCALE GENOMIC DNA]</scope>
    <source>
        <strain evidence="1">J267</strain>
        <tissue evidence="1">Leaf</tissue>
    </source>
</reference>
<keyword evidence="2" id="KW-1185">Reference proteome</keyword>
<dbReference type="AlphaFoldDB" id="A0A5J5AP28"/>
<dbReference type="EMBL" id="CM018043">
    <property type="protein sequence ID" value="KAA8532064.1"/>
    <property type="molecule type" value="Genomic_DNA"/>
</dbReference>